<feature type="signal peptide" evidence="2">
    <location>
        <begin position="1"/>
        <end position="17"/>
    </location>
</feature>
<protein>
    <submittedName>
        <fullName evidence="3">Uncharacterized protein</fullName>
    </submittedName>
</protein>
<feature type="chain" id="PRO_5040398174" evidence="2">
    <location>
        <begin position="18"/>
        <end position="523"/>
    </location>
</feature>
<evidence type="ECO:0000313" key="3">
    <source>
        <dbReference type="EMBL" id="KAH0964823.1"/>
    </source>
</evidence>
<evidence type="ECO:0000313" key="4">
    <source>
        <dbReference type="Proteomes" id="UP000824596"/>
    </source>
</evidence>
<dbReference type="AlphaFoldDB" id="A0A9P8MYP4"/>
<dbReference type="EMBL" id="JAIZPD010000003">
    <property type="protein sequence ID" value="KAH0964823.1"/>
    <property type="molecule type" value="Genomic_DNA"/>
</dbReference>
<dbReference type="SUPFAM" id="SSF56973">
    <property type="entry name" value="Aerolisin/ETX pore-forming domain"/>
    <property type="match status" value="1"/>
</dbReference>
<sequence>MHLGVSIPALLAIDVCAQGINDLVADYGHGAKGQIERNYKIDWKNPPKTRFHALQSSICDWMGGGIIVQTLMRQTRGSWLKLTRNIQMPEITVYVKAHNETSQNNWGRSTASLSLSTWTTVTDTVTEGWTVGGTLSPSNHLSISSSYSKHYSSGTSVTDIETQDVPCPPLSQCTVQTWTYHIKVSGMCERIPFFQYPIFFWWSWDPCDMKARRLCSAARYFIEKTCRVYEVLGPRSGDWTIASHRAEPCQLRFPIFDQAGKPFTETHIFTTSLSETPRAYEKHPDGWCWLDSGDLYRDDYDLYWNNEKSAWTKKPWATKPDVAGFQPCRKALEPSSDGGDGTGRDKAPKVAGKDGNGYCYLNDSHYYASTGKYWTKQRGWYRDADAPKPNSSLFEPCPGDEAAASSGSEAHEAVSEGEAPVMTSSQVPKVIGKDRYGYCYLNRSHYFAGRGSYWTKSRGWYLDTKAPEPDTSGFKSCVPRRLGRRPPRPGRKGRPLPMRNGTLGISPRQSRPRPRGRDPRRST</sequence>
<organism evidence="3 4">
    <name type="scientific">Hirsutella rhossiliensis</name>
    <dbReference type="NCBI Taxonomy" id="111463"/>
    <lineage>
        <taxon>Eukaryota</taxon>
        <taxon>Fungi</taxon>
        <taxon>Dikarya</taxon>
        <taxon>Ascomycota</taxon>
        <taxon>Pezizomycotina</taxon>
        <taxon>Sordariomycetes</taxon>
        <taxon>Hypocreomycetidae</taxon>
        <taxon>Hypocreales</taxon>
        <taxon>Ophiocordycipitaceae</taxon>
        <taxon>Hirsutella</taxon>
    </lineage>
</organism>
<keyword evidence="4" id="KW-1185">Reference proteome</keyword>
<gene>
    <name evidence="3" type="ORF">HRG_02839</name>
</gene>
<dbReference type="RefSeq" id="XP_044722336.1">
    <property type="nucleotide sequence ID" value="XM_044861310.1"/>
</dbReference>
<proteinExistence type="predicted"/>
<comment type="caution">
    <text evidence="3">The sequence shown here is derived from an EMBL/GenBank/DDBJ whole genome shotgun (WGS) entry which is preliminary data.</text>
</comment>
<dbReference type="Proteomes" id="UP000824596">
    <property type="component" value="Unassembled WGS sequence"/>
</dbReference>
<feature type="region of interest" description="Disordered" evidence="1">
    <location>
        <begin position="328"/>
        <end position="349"/>
    </location>
</feature>
<feature type="region of interest" description="Disordered" evidence="1">
    <location>
        <begin position="468"/>
        <end position="523"/>
    </location>
</feature>
<name>A0A9P8MYP4_9HYPO</name>
<feature type="compositionally biased region" description="Basic residues" evidence="1">
    <location>
        <begin position="481"/>
        <end position="494"/>
    </location>
</feature>
<accession>A0A9P8MYP4</accession>
<dbReference type="OrthoDB" id="4928074at2759"/>
<feature type="region of interest" description="Disordered" evidence="1">
    <location>
        <begin position="391"/>
        <end position="426"/>
    </location>
</feature>
<evidence type="ECO:0000256" key="1">
    <source>
        <dbReference type="SAM" id="MobiDB-lite"/>
    </source>
</evidence>
<reference evidence="3" key="1">
    <citation type="submission" date="2021-09" db="EMBL/GenBank/DDBJ databases">
        <title>A high-quality genome of the endoparasitic fungus Hirsutella rhossiliensis with a comparison of Hirsutella genomes reveals transposable elements contributing to genome size variation.</title>
        <authorList>
            <person name="Lin R."/>
            <person name="Jiao Y."/>
            <person name="Sun X."/>
            <person name="Ling J."/>
            <person name="Xie B."/>
            <person name="Cheng X."/>
        </authorList>
    </citation>
    <scope>NUCLEOTIDE SEQUENCE</scope>
    <source>
        <strain evidence="3">HR02</strain>
    </source>
</reference>
<keyword evidence="2" id="KW-0732">Signal</keyword>
<evidence type="ECO:0000256" key="2">
    <source>
        <dbReference type="SAM" id="SignalP"/>
    </source>
</evidence>
<dbReference type="GeneID" id="68351968"/>